<evidence type="ECO:0000256" key="4">
    <source>
        <dbReference type="ARBA" id="ARBA00022692"/>
    </source>
</evidence>
<name>A0A1C3H2H1_9GAMM</name>
<comment type="subcellular location">
    <subcellularLocation>
        <location evidence="1">Cell membrane</location>
        <topology evidence="1">Multi-pass membrane protein</topology>
    </subcellularLocation>
    <subcellularLocation>
        <location evidence="8">Membrane</location>
        <topology evidence="8">Multi-pass membrane protein</topology>
    </subcellularLocation>
</comment>
<feature type="transmembrane region" description="Helical" evidence="9">
    <location>
        <begin position="220"/>
        <end position="238"/>
    </location>
</feature>
<dbReference type="SUPFAM" id="SSF103473">
    <property type="entry name" value="MFS general substrate transporter"/>
    <property type="match status" value="1"/>
</dbReference>
<feature type="transmembrane region" description="Helical" evidence="9">
    <location>
        <begin position="250"/>
        <end position="267"/>
    </location>
</feature>
<feature type="transmembrane region" description="Helical" evidence="9">
    <location>
        <begin position="113"/>
        <end position="131"/>
    </location>
</feature>
<keyword evidence="7 9" id="KW-0472">Membrane</keyword>
<keyword evidence="4 8" id="KW-0812">Transmembrane</keyword>
<dbReference type="Pfam" id="PF00854">
    <property type="entry name" value="PTR2"/>
    <property type="match status" value="1"/>
</dbReference>
<evidence type="ECO:0000256" key="7">
    <source>
        <dbReference type="ARBA" id="ARBA00023136"/>
    </source>
</evidence>
<feature type="transmembrane region" description="Helical" evidence="9">
    <location>
        <begin position="394"/>
        <end position="413"/>
    </location>
</feature>
<dbReference type="InterPro" id="IPR020846">
    <property type="entry name" value="MFS_dom"/>
</dbReference>
<accession>A0A1C3H2H1</accession>
<dbReference type="InterPro" id="IPR000109">
    <property type="entry name" value="POT_fam"/>
</dbReference>
<dbReference type="Gene3D" id="1.20.1250.20">
    <property type="entry name" value="MFS general substrate transporter like domains"/>
    <property type="match status" value="1"/>
</dbReference>
<keyword evidence="5" id="KW-0571">Peptide transport</keyword>
<evidence type="ECO:0000256" key="5">
    <source>
        <dbReference type="ARBA" id="ARBA00022856"/>
    </source>
</evidence>
<organism evidence="11 12">
    <name type="scientific">Cardiobacterium hominis</name>
    <dbReference type="NCBI Taxonomy" id="2718"/>
    <lineage>
        <taxon>Bacteria</taxon>
        <taxon>Pseudomonadati</taxon>
        <taxon>Pseudomonadota</taxon>
        <taxon>Gammaproteobacteria</taxon>
        <taxon>Cardiobacteriales</taxon>
        <taxon>Cardiobacteriaceae</taxon>
        <taxon>Cardiobacterium</taxon>
    </lineage>
</organism>
<evidence type="ECO:0000259" key="10">
    <source>
        <dbReference type="PROSITE" id="PS50850"/>
    </source>
</evidence>
<evidence type="ECO:0000256" key="2">
    <source>
        <dbReference type="ARBA" id="ARBA00022448"/>
    </source>
</evidence>
<dbReference type="GO" id="GO:0006857">
    <property type="term" value="P:oligopeptide transport"/>
    <property type="evidence" value="ECO:0007669"/>
    <property type="project" value="InterPro"/>
</dbReference>
<dbReference type="InterPro" id="IPR018456">
    <property type="entry name" value="PTR2_symporter_CS"/>
</dbReference>
<evidence type="ECO:0000256" key="6">
    <source>
        <dbReference type="ARBA" id="ARBA00022989"/>
    </source>
</evidence>
<feature type="transmembrane region" description="Helical" evidence="9">
    <location>
        <begin position="339"/>
        <end position="356"/>
    </location>
</feature>
<keyword evidence="6 9" id="KW-1133">Transmembrane helix</keyword>
<reference evidence="12" key="1">
    <citation type="submission" date="2016-04" db="EMBL/GenBank/DDBJ databases">
        <authorList>
            <person name="Tagini F."/>
        </authorList>
    </citation>
    <scope>NUCLEOTIDE SEQUENCE [LARGE SCALE GENOMIC DNA]</scope>
    <source>
        <strain evidence="12">CHUV0807</strain>
    </source>
</reference>
<dbReference type="AlphaFoldDB" id="A0A1C3H2H1"/>
<feature type="transmembrane region" description="Helical" evidence="9">
    <location>
        <begin position="90"/>
        <end position="107"/>
    </location>
</feature>
<feature type="transmembrane region" description="Helical" evidence="9">
    <location>
        <begin position="152"/>
        <end position="173"/>
    </location>
</feature>
<evidence type="ECO:0000256" key="3">
    <source>
        <dbReference type="ARBA" id="ARBA00022475"/>
    </source>
</evidence>
<dbReference type="PROSITE" id="PS01023">
    <property type="entry name" value="PTR2_2"/>
    <property type="match status" value="1"/>
</dbReference>
<keyword evidence="3" id="KW-1003">Cell membrane</keyword>
<feature type="transmembrane region" description="Helical" evidence="9">
    <location>
        <begin position="179"/>
        <end position="199"/>
    </location>
</feature>
<dbReference type="CDD" id="cd17346">
    <property type="entry name" value="MFS_DtpA_like"/>
    <property type="match status" value="1"/>
</dbReference>
<feature type="transmembrane region" description="Helical" evidence="9">
    <location>
        <begin position="56"/>
        <end position="78"/>
    </location>
</feature>
<dbReference type="GO" id="GO:1904680">
    <property type="term" value="F:peptide transmembrane transporter activity"/>
    <property type="evidence" value="ECO:0007669"/>
    <property type="project" value="InterPro"/>
</dbReference>
<dbReference type="InterPro" id="IPR005279">
    <property type="entry name" value="Dipep/tripep_permease"/>
</dbReference>
<evidence type="ECO:0000313" key="11">
    <source>
        <dbReference type="EMBL" id="SAM58389.1"/>
    </source>
</evidence>
<dbReference type="PANTHER" id="PTHR23517:SF15">
    <property type="entry name" value="PROTON-DEPENDENT OLIGOPEPTIDE FAMILY TRANSPORT PROTEIN"/>
    <property type="match status" value="1"/>
</dbReference>
<dbReference type="InterPro" id="IPR050171">
    <property type="entry name" value="MFS_Transporters"/>
</dbReference>
<feature type="transmembrane region" description="Helical" evidence="9">
    <location>
        <begin position="25"/>
        <end position="44"/>
    </location>
</feature>
<feature type="transmembrane region" description="Helical" evidence="9">
    <location>
        <begin position="434"/>
        <end position="452"/>
    </location>
</feature>
<proteinExistence type="inferred from homology"/>
<dbReference type="Proteomes" id="UP000190837">
    <property type="component" value="Unassembled WGS sequence"/>
</dbReference>
<dbReference type="RefSeq" id="WP_079539396.1">
    <property type="nucleotide sequence ID" value="NZ_FKLO01000020.1"/>
</dbReference>
<dbReference type="PANTHER" id="PTHR23517">
    <property type="entry name" value="RESISTANCE PROTEIN MDTM, PUTATIVE-RELATED-RELATED"/>
    <property type="match status" value="1"/>
</dbReference>
<evidence type="ECO:0000313" key="12">
    <source>
        <dbReference type="Proteomes" id="UP000190837"/>
    </source>
</evidence>
<dbReference type="InterPro" id="IPR036259">
    <property type="entry name" value="MFS_trans_sf"/>
</dbReference>
<dbReference type="EMBL" id="FKLO01000020">
    <property type="protein sequence ID" value="SAM58389.1"/>
    <property type="molecule type" value="Genomic_DNA"/>
</dbReference>
<feature type="transmembrane region" description="Helical" evidence="9">
    <location>
        <begin position="279"/>
        <end position="299"/>
    </location>
</feature>
<gene>
    <name evidence="11" type="ORF">CHUV0807_0446</name>
</gene>
<feature type="transmembrane region" description="Helical" evidence="9">
    <location>
        <begin position="368"/>
        <end position="388"/>
    </location>
</feature>
<comment type="similarity">
    <text evidence="8">Belongs to the major facilitator superfamily. Proton-dependent oligopeptide transporter (POT/PTR) (TC 2.A.17) family.</text>
</comment>
<keyword evidence="5" id="KW-0653">Protein transport</keyword>
<dbReference type="NCBIfam" id="TIGR00924">
    <property type="entry name" value="yjdL_sub1_fam"/>
    <property type="match status" value="1"/>
</dbReference>
<evidence type="ECO:0000256" key="8">
    <source>
        <dbReference type="RuleBase" id="RU003755"/>
    </source>
</evidence>
<feature type="transmembrane region" description="Helical" evidence="9">
    <location>
        <begin position="496"/>
        <end position="518"/>
    </location>
</feature>
<dbReference type="GO" id="GO:0005886">
    <property type="term" value="C:plasma membrane"/>
    <property type="evidence" value="ECO:0007669"/>
    <property type="project" value="UniProtKB-SubCell"/>
</dbReference>
<evidence type="ECO:0000256" key="9">
    <source>
        <dbReference type="SAM" id="Phobius"/>
    </source>
</evidence>
<evidence type="ECO:0000256" key="1">
    <source>
        <dbReference type="ARBA" id="ARBA00004651"/>
    </source>
</evidence>
<keyword evidence="2 8" id="KW-0813">Transport</keyword>
<dbReference type="PROSITE" id="PS50850">
    <property type="entry name" value="MFS"/>
    <property type="match status" value="1"/>
</dbReference>
<sequence>MSELTSSKTFFGHPRQLSTLFHIELWERFSFYGMQGILAIYLYHSVGEGGLGFSKAVAGGIVGAYGGSVYLSTILGGWLADRLWGAERTLFYAGILVMCGHIALALVPGVDGMIAGLVCIALGSGGVKASASSMVGSLYEDEQLRPLRDAGFSIFYIAINIGGFFGPLITGLLQENVGFHYGFGAAAVGMAFGLWRYAVGRKALPHLGAPLPLPASQRKIAIAIAIALILGIIAAVHFDKLQLGNFSRVLLGVVILATLAYFTRLLLDPKVDANHRRYILAYIPLFAAICIFWAMWFQIYTVVTVYFDETMDRSIGPYAFNIFGHTFIFNEIPVSWKDSLQSFWVILFSGVMATLWTKMGEAQPKTPLKFALSLFILGLGYLCFVPFIKTGVVMGLVVFAFAILLNTLAELLLSPISLSFVTKIAPEHVKTQMVALNFLGLSLGFTLGGIIFEKNYGVSFAENTPFDFTGLATHAAAQPWLEQLLTTLQNENTANFYILVGGISIATSVVLMLIVPLLNRLLKGAD</sequence>
<feature type="domain" description="Major facilitator superfamily (MFS) profile" evidence="10">
    <location>
        <begin position="1"/>
        <end position="519"/>
    </location>
</feature>
<protein>
    <submittedName>
        <fullName evidence="11">Di-/tripeptide transporter</fullName>
    </submittedName>
</protein>